<dbReference type="Gene3D" id="3.10.620.30">
    <property type="match status" value="1"/>
</dbReference>
<comment type="caution">
    <text evidence="1">The sequence shown here is derived from an EMBL/GenBank/DDBJ whole genome shotgun (WGS) entry which is preliminary data.</text>
</comment>
<name>A0A1F6TQL8_9PROT</name>
<evidence type="ECO:0000313" key="2">
    <source>
        <dbReference type="Proteomes" id="UP000179360"/>
    </source>
</evidence>
<dbReference type="AlphaFoldDB" id="A0A1F6TQL8"/>
<organism evidence="1 2">
    <name type="scientific">Candidatus Muproteobacteria bacterium RIFCSPHIGHO2_01_FULL_65_16</name>
    <dbReference type="NCBI Taxonomy" id="1817764"/>
    <lineage>
        <taxon>Bacteria</taxon>
        <taxon>Pseudomonadati</taxon>
        <taxon>Pseudomonadota</taxon>
        <taxon>Candidatus Muproteobacteria</taxon>
    </lineage>
</organism>
<proteinExistence type="predicted"/>
<gene>
    <name evidence="1" type="ORF">A2637_04735</name>
</gene>
<evidence type="ECO:0000313" key="1">
    <source>
        <dbReference type="EMBL" id="OGI47375.1"/>
    </source>
</evidence>
<dbReference type="Proteomes" id="UP000179360">
    <property type="component" value="Unassembled WGS sequence"/>
</dbReference>
<accession>A0A1F6TQL8</accession>
<dbReference type="EMBL" id="MFSY01000021">
    <property type="protein sequence ID" value="OGI47375.1"/>
    <property type="molecule type" value="Genomic_DNA"/>
</dbReference>
<sequence>MNMVNIEANQARPCPLNTCQSALPTRAELAAASFIDCKGYVMRKVYALQDLGIGADRLRVATFELMDRTHAVLVVDNRYVLDNLDGNIRDYGEYAKYGPVLAAIPGNLMARSAPQQAAGGSSAKEM</sequence>
<protein>
    <submittedName>
        <fullName evidence="1">Uncharacterized protein</fullName>
    </submittedName>
</protein>
<reference evidence="1 2" key="1">
    <citation type="journal article" date="2016" name="Nat. Commun.">
        <title>Thousands of microbial genomes shed light on interconnected biogeochemical processes in an aquifer system.</title>
        <authorList>
            <person name="Anantharaman K."/>
            <person name="Brown C.T."/>
            <person name="Hug L.A."/>
            <person name="Sharon I."/>
            <person name="Castelle C.J."/>
            <person name="Probst A.J."/>
            <person name="Thomas B.C."/>
            <person name="Singh A."/>
            <person name="Wilkins M.J."/>
            <person name="Karaoz U."/>
            <person name="Brodie E.L."/>
            <person name="Williams K.H."/>
            <person name="Hubbard S.S."/>
            <person name="Banfield J.F."/>
        </authorList>
    </citation>
    <scope>NUCLEOTIDE SEQUENCE [LARGE SCALE GENOMIC DNA]</scope>
</reference>